<comment type="caution">
    <text evidence="7">The sequence shown here is derived from an EMBL/GenBank/DDBJ whole genome shotgun (WGS) entry which is preliminary data.</text>
</comment>
<evidence type="ECO:0000256" key="3">
    <source>
        <dbReference type="ARBA" id="ARBA00022692"/>
    </source>
</evidence>
<organism evidence="7 8">
    <name type="scientific">Frischella perrara</name>
    <dbReference type="NCBI Taxonomy" id="1267021"/>
    <lineage>
        <taxon>Bacteria</taxon>
        <taxon>Pseudomonadati</taxon>
        <taxon>Pseudomonadota</taxon>
        <taxon>Gammaproteobacteria</taxon>
        <taxon>Orbales</taxon>
        <taxon>Orbaceae</taxon>
        <taxon>Frischella</taxon>
    </lineage>
</organism>
<keyword evidence="2" id="KW-1003">Cell membrane</keyword>
<evidence type="ECO:0000256" key="1">
    <source>
        <dbReference type="ARBA" id="ARBA00004651"/>
    </source>
</evidence>
<evidence type="ECO:0000313" key="7">
    <source>
        <dbReference type="EMBL" id="PXY94501.1"/>
    </source>
</evidence>
<keyword evidence="4 6" id="KW-1133">Transmembrane helix</keyword>
<feature type="transmembrane region" description="Helical" evidence="6">
    <location>
        <begin position="39"/>
        <end position="66"/>
    </location>
</feature>
<dbReference type="PIRSF" id="PIRSF006324">
    <property type="entry name" value="LeuE"/>
    <property type="match status" value="1"/>
</dbReference>
<feature type="transmembrane region" description="Helical" evidence="6">
    <location>
        <begin position="72"/>
        <end position="93"/>
    </location>
</feature>
<keyword evidence="3 6" id="KW-0812">Transmembrane</keyword>
<feature type="transmembrane region" description="Helical" evidence="6">
    <location>
        <begin position="153"/>
        <end position="173"/>
    </location>
</feature>
<dbReference type="Proteomes" id="UP000247838">
    <property type="component" value="Unassembled WGS sequence"/>
</dbReference>
<dbReference type="EMBL" id="QGLM01000020">
    <property type="protein sequence ID" value="PXY94501.1"/>
    <property type="molecule type" value="Genomic_DNA"/>
</dbReference>
<dbReference type="GO" id="GO:0015171">
    <property type="term" value="F:amino acid transmembrane transporter activity"/>
    <property type="evidence" value="ECO:0007669"/>
    <property type="project" value="TreeGrafter"/>
</dbReference>
<dbReference type="RefSeq" id="WP_110444128.1">
    <property type="nucleotide sequence ID" value="NZ_QGLM01000020.1"/>
</dbReference>
<evidence type="ECO:0000256" key="6">
    <source>
        <dbReference type="SAM" id="Phobius"/>
    </source>
</evidence>
<feature type="transmembrane region" description="Helical" evidence="6">
    <location>
        <begin position="6"/>
        <end position="27"/>
    </location>
</feature>
<dbReference type="PANTHER" id="PTHR30086:SF20">
    <property type="entry name" value="ARGININE EXPORTER PROTEIN ARGO-RELATED"/>
    <property type="match status" value="1"/>
</dbReference>
<gene>
    <name evidence="7" type="ORF">DKK76_10055</name>
</gene>
<reference evidence="7 8" key="1">
    <citation type="submission" date="2018-05" db="EMBL/GenBank/DDBJ databases">
        <title>Reference genomes for bee gut microbiota database.</title>
        <authorList>
            <person name="Ellegaard K.M."/>
        </authorList>
    </citation>
    <scope>NUCLEOTIDE SEQUENCE [LARGE SCALE GENOMIC DNA]</scope>
    <source>
        <strain evidence="7 8">ESL0167</strain>
    </source>
</reference>
<protein>
    <submittedName>
        <fullName evidence="7">Lysine transporter LysE</fullName>
    </submittedName>
</protein>
<proteinExistence type="predicted"/>
<name>A0A318MPZ4_FRIPE</name>
<evidence type="ECO:0000256" key="4">
    <source>
        <dbReference type="ARBA" id="ARBA00022989"/>
    </source>
</evidence>
<feature type="transmembrane region" description="Helical" evidence="6">
    <location>
        <begin position="121"/>
        <end position="141"/>
    </location>
</feature>
<accession>A0A318MPZ4</accession>
<comment type="subcellular location">
    <subcellularLocation>
        <location evidence="1">Cell membrane</location>
        <topology evidence="1">Multi-pass membrane protein</topology>
    </subcellularLocation>
</comment>
<dbReference type="AlphaFoldDB" id="A0A318MPZ4"/>
<evidence type="ECO:0000256" key="2">
    <source>
        <dbReference type="ARBA" id="ARBA00022475"/>
    </source>
</evidence>
<dbReference type="Pfam" id="PF01810">
    <property type="entry name" value="LysE"/>
    <property type="match status" value="1"/>
</dbReference>
<keyword evidence="5 6" id="KW-0472">Membrane</keyword>
<evidence type="ECO:0000256" key="5">
    <source>
        <dbReference type="ARBA" id="ARBA00023136"/>
    </source>
</evidence>
<evidence type="ECO:0000313" key="8">
    <source>
        <dbReference type="Proteomes" id="UP000247838"/>
    </source>
</evidence>
<dbReference type="PANTHER" id="PTHR30086">
    <property type="entry name" value="ARGININE EXPORTER PROTEIN ARGO"/>
    <property type="match status" value="1"/>
</dbReference>
<dbReference type="InterPro" id="IPR001123">
    <property type="entry name" value="LeuE-type"/>
</dbReference>
<feature type="transmembrane region" description="Helical" evidence="6">
    <location>
        <begin position="185"/>
        <end position="206"/>
    </location>
</feature>
<sequence length="208" mass="23551">MMNYDLFIVVATISLLGMVSPGPDFFMVVKNSLNYQRKYALMTCLGVIMGIFTHMSYCIAGIALLIKTTPWLFTFLRYAGAAYLAWIGFKALLAKNSGVSYVNQSAKIMNVTYRKAFMQGYLCNLLNPKATLFFLAIFTQVLALDSSLMDKLIVAFIILVEAIIWWPIVTAIFQSELIRRRYFKIQFLVDKLLGVILLGLAIKVAFDY</sequence>
<dbReference type="GO" id="GO:0005886">
    <property type="term" value="C:plasma membrane"/>
    <property type="evidence" value="ECO:0007669"/>
    <property type="project" value="UniProtKB-SubCell"/>
</dbReference>